<dbReference type="Pfam" id="PF00239">
    <property type="entry name" value="Resolvase"/>
    <property type="match status" value="1"/>
</dbReference>
<dbReference type="SMART" id="SM00857">
    <property type="entry name" value="Resolvase"/>
    <property type="match status" value="1"/>
</dbReference>
<proteinExistence type="inferred from homology"/>
<dbReference type="Proteomes" id="UP000177697">
    <property type="component" value="Unassembled WGS sequence"/>
</dbReference>
<dbReference type="InterPro" id="IPR036162">
    <property type="entry name" value="Resolvase-like_N_sf"/>
</dbReference>
<evidence type="ECO:0000259" key="3">
    <source>
        <dbReference type="PROSITE" id="PS51737"/>
    </source>
</evidence>
<dbReference type="GO" id="GO:0003677">
    <property type="term" value="F:DNA binding"/>
    <property type="evidence" value="ECO:0007669"/>
    <property type="project" value="InterPro"/>
</dbReference>
<accession>A0A1G2UZF1</accession>
<dbReference type="EMBL" id="MHWW01000013">
    <property type="protein sequence ID" value="OHB14759.1"/>
    <property type="molecule type" value="Genomic_DNA"/>
</dbReference>
<evidence type="ECO:0000313" key="5">
    <source>
        <dbReference type="Proteomes" id="UP000177697"/>
    </source>
</evidence>
<dbReference type="Pfam" id="PF07508">
    <property type="entry name" value="Recombinase"/>
    <property type="match status" value="1"/>
</dbReference>
<feature type="domain" description="Resolvase/invertase-type recombinase catalytic" evidence="2">
    <location>
        <begin position="12"/>
        <end position="158"/>
    </location>
</feature>
<evidence type="ECO:0000259" key="2">
    <source>
        <dbReference type="PROSITE" id="PS51736"/>
    </source>
</evidence>
<reference evidence="4 5" key="1">
    <citation type="journal article" date="2016" name="Nat. Commun.">
        <title>Thousands of microbial genomes shed light on interconnected biogeochemical processes in an aquifer system.</title>
        <authorList>
            <person name="Anantharaman K."/>
            <person name="Brown C.T."/>
            <person name="Hug L.A."/>
            <person name="Sharon I."/>
            <person name="Castelle C.J."/>
            <person name="Probst A.J."/>
            <person name="Thomas B.C."/>
            <person name="Singh A."/>
            <person name="Wilkins M.J."/>
            <person name="Karaoz U."/>
            <person name="Brodie E.L."/>
            <person name="Williams K.H."/>
            <person name="Hubbard S.S."/>
            <person name="Banfield J.F."/>
        </authorList>
    </citation>
    <scope>NUCLEOTIDE SEQUENCE [LARGE SCALE GENOMIC DNA]</scope>
</reference>
<organism evidence="4 5">
    <name type="scientific">Candidatus Zambryskibacteria bacterium RIFOXYC1_FULL_39_10</name>
    <dbReference type="NCBI Taxonomy" id="1802779"/>
    <lineage>
        <taxon>Bacteria</taxon>
        <taxon>Candidatus Zambryskiibacteriota</taxon>
    </lineage>
</organism>
<dbReference type="CDD" id="cd00338">
    <property type="entry name" value="Ser_Recombinase"/>
    <property type="match status" value="1"/>
</dbReference>
<comment type="caution">
    <text evidence="4">The sequence shown here is derived from an EMBL/GenBank/DDBJ whole genome shotgun (WGS) entry which is preliminary data.</text>
</comment>
<dbReference type="PANTHER" id="PTHR30461">
    <property type="entry name" value="DNA-INVERTASE FROM LAMBDOID PROPHAGE"/>
    <property type="match status" value="1"/>
</dbReference>
<sequence length="602" mass="69652">MKNLMPVIRKLRYFIYCRKSSEAEDRQVQSIETQIRELGEFAEKNGLEIVDIIYESQSAHTPGRPKFNEMIQRISAGEANGLLVLFPNRLSRNPVDAGMIIYFMDLKKLVEVRTPSKVYYNTATDKAFLALELIFSKKDSDDKSEHVKTGLRTRYLKGLPNGLAHIGYFNDMTREKGNRDWYEDPVRWPLVKMIFEKFLEGTYSVRKLYFIARDELKLTTPPRKREGGKLISLSYLYFLLRNPVYAGFFYYAKEDGEVVRQDLDKKLKRMITEDQYWQIQDMLGKKGRPRSQKRNLLYGGLIWDEVNNCAVVGDPKFQIRCTACKHKFSYINQDQCPKCGIKIQNMNRPKFKNYVFYASVKERKSPGIKAVSIEEKKLNGEVIDYLVQNFQISKGLADWALRHIDEIKDKELQENKAVTRSNEQSSENGQKKLLRLLDMHDRGLINDEEFSLAKRQISPIQGNKKLAEIENIDWVSEAKKIVNLSIEMSELLENGPFEKKRDALVKFGSNLLFNRGKVRINNTKSISAYINGLQVARSEIVGFEPREYVVNKGESGEFEGKFPALIALADDFRTIDWVNEYPFPSIALAELKELLADPTLKN</sequence>
<name>A0A1G2UZF1_9BACT</name>
<dbReference type="InterPro" id="IPR050639">
    <property type="entry name" value="SSR_resolvase"/>
</dbReference>
<dbReference type="InterPro" id="IPR038109">
    <property type="entry name" value="DNA_bind_recomb_sf"/>
</dbReference>
<protein>
    <recommendedName>
        <fullName evidence="6">Resolvase/invertase-type recombinase catalytic domain-containing protein</fullName>
    </recommendedName>
</protein>
<dbReference type="AlphaFoldDB" id="A0A1G2UZF1"/>
<evidence type="ECO:0000313" key="4">
    <source>
        <dbReference type="EMBL" id="OHB14759.1"/>
    </source>
</evidence>
<gene>
    <name evidence="4" type="ORF">A2431_00285</name>
</gene>
<dbReference type="GO" id="GO:0000150">
    <property type="term" value="F:DNA strand exchange activity"/>
    <property type="evidence" value="ECO:0007669"/>
    <property type="project" value="InterPro"/>
</dbReference>
<dbReference type="PANTHER" id="PTHR30461:SF26">
    <property type="entry name" value="RESOLVASE HOMOLOG YNEB"/>
    <property type="match status" value="1"/>
</dbReference>
<dbReference type="PROSITE" id="PS51737">
    <property type="entry name" value="RECOMBINASE_DNA_BIND"/>
    <property type="match status" value="1"/>
</dbReference>
<feature type="domain" description="Recombinase" evidence="3">
    <location>
        <begin position="167"/>
        <end position="289"/>
    </location>
</feature>
<comment type="similarity">
    <text evidence="1">Belongs to the site-specific recombinase resolvase family.</text>
</comment>
<evidence type="ECO:0000256" key="1">
    <source>
        <dbReference type="ARBA" id="ARBA00009913"/>
    </source>
</evidence>
<dbReference type="InterPro" id="IPR011109">
    <property type="entry name" value="DNA_bind_recombinase_dom"/>
</dbReference>
<dbReference type="SUPFAM" id="SSF53041">
    <property type="entry name" value="Resolvase-like"/>
    <property type="match status" value="1"/>
</dbReference>
<dbReference type="PROSITE" id="PS51736">
    <property type="entry name" value="RECOMBINASES_3"/>
    <property type="match status" value="1"/>
</dbReference>
<dbReference type="Gene3D" id="3.40.50.1390">
    <property type="entry name" value="Resolvase, N-terminal catalytic domain"/>
    <property type="match status" value="1"/>
</dbReference>
<evidence type="ECO:0008006" key="6">
    <source>
        <dbReference type="Google" id="ProtNLM"/>
    </source>
</evidence>
<dbReference type="Gene3D" id="3.90.1750.20">
    <property type="entry name" value="Putative Large Serine Recombinase, Chain B, Domain 2"/>
    <property type="match status" value="1"/>
</dbReference>
<dbReference type="InterPro" id="IPR006119">
    <property type="entry name" value="Resolv_N"/>
</dbReference>